<organism evidence="2">
    <name type="scientific">Riboviria sp</name>
    <dbReference type="NCBI Taxonomy" id="2585031"/>
    <lineage>
        <taxon>Viruses</taxon>
        <taxon>Riboviria</taxon>
    </lineage>
</organism>
<feature type="region of interest" description="Disordered" evidence="1">
    <location>
        <begin position="93"/>
        <end position="166"/>
    </location>
</feature>
<feature type="region of interest" description="Disordered" evidence="1">
    <location>
        <begin position="211"/>
        <end position="311"/>
    </location>
</feature>
<feature type="compositionally biased region" description="Low complexity" evidence="1">
    <location>
        <begin position="124"/>
        <end position="136"/>
    </location>
</feature>
<sequence length="520" mass="55525">MSQHGARGQPRGAGRPTPTSGHRGKDGSKEPKGDDRQRNPRSAKGKPSGNARGPQWQTVGRKPRAANPEALLRRIHALEQANRNLLLQLGRVNAGASGSGSTSRGSTSGRTNPASPARPKPAPRTKAPAPAPRTKAPAPPQRPKGPRKPPVRGPGNRTVSSSHLPAVGTKNSFQLLGEEFPHLSRGTLALAVSAGLSGVCTPTATIANGVQAEASTSGRSPRSTRRANSSPELNVRRPAPRAEGQRRSPASRTNSTPTQDSSSQHRAATAEPKVAPNPAGSDRVPQPRLRMKRGDHGWKGAGPPGVFHSPTVVSPRSAGVCLEVSAKKGELVENTNPVFVHKATVRKDVECGVGTTRANLAKLLTTKEVSMAELYRDATVPMSSWKDTFGITIDAAKALVVDEFLYYELVSRFPFAVRTADLARKMFHHLNTVLAQYDCRLYTAKELYKLKQATVRAALLPPAEELLTRKLIQQEASQMEKYNKFADKGDAGSVCRPGSATASAFSSLLQSRVGLRPTPK</sequence>
<feature type="compositionally biased region" description="Polar residues" evidence="1">
    <location>
        <begin position="157"/>
        <end position="166"/>
    </location>
</feature>
<feature type="region of interest" description="Disordered" evidence="1">
    <location>
        <begin position="1"/>
        <end position="68"/>
    </location>
</feature>
<reference evidence="2" key="1">
    <citation type="submission" date="2021-01" db="EMBL/GenBank/DDBJ databases">
        <authorList>
            <person name="Kang Y."/>
        </authorList>
    </citation>
    <scope>NUCLEOTIDE SEQUENCE</scope>
    <source>
        <strain evidence="2">YX487</strain>
    </source>
</reference>
<name>A0A8B0RJ69_9VIRU</name>
<dbReference type="EMBL" id="MW452315">
    <property type="protein sequence ID" value="QTW97846.1"/>
    <property type="molecule type" value="Genomic_RNA"/>
</dbReference>
<feature type="compositionally biased region" description="Polar residues" evidence="1">
    <location>
        <begin position="248"/>
        <end position="266"/>
    </location>
</feature>
<accession>A0A8B0RJ69</accession>
<evidence type="ECO:0000313" key="2">
    <source>
        <dbReference type="EMBL" id="QTW97846.1"/>
    </source>
</evidence>
<feature type="compositionally biased region" description="Basic and acidic residues" evidence="1">
    <location>
        <begin position="23"/>
        <end position="38"/>
    </location>
</feature>
<feature type="compositionally biased region" description="Low complexity" evidence="1">
    <location>
        <begin position="1"/>
        <end position="19"/>
    </location>
</feature>
<proteinExistence type="predicted"/>
<evidence type="ECO:0000256" key="1">
    <source>
        <dbReference type="SAM" id="MobiDB-lite"/>
    </source>
</evidence>
<feature type="compositionally biased region" description="Low complexity" evidence="1">
    <location>
        <begin position="94"/>
        <end position="115"/>
    </location>
</feature>
<protein>
    <submittedName>
        <fullName evidence="2">Uncharacterized protein</fullName>
    </submittedName>
</protein>